<dbReference type="Pfam" id="PF09952">
    <property type="entry name" value="AbiEi_2"/>
    <property type="match status" value="1"/>
</dbReference>
<keyword evidence="2" id="KW-1185">Reference proteome</keyword>
<reference evidence="1 2" key="1">
    <citation type="submission" date="2022-06" db="EMBL/GenBank/DDBJ databases">
        <title>Actinoplanes abujensis sp. nov., isolated from Nigerian arid soil.</title>
        <authorList>
            <person name="Ding P."/>
        </authorList>
    </citation>
    <scope>NUCLEOTIDE SEQUENCE [LARGE SCALE GENOMIC DNA]</scope>
    <source>
        <strain evidence="2">TRM88002</strain>
    </source>
</reference>
<proteinExistence type="predicted"/>
<dbReference type="Proteomes" id="UP001523216">
    <property type="component" value="Unassembled WGS sequence"/>
</dbReference>
<dbReference type="RefSeq" id="WP_251800641.1">
    <property type="nucleotide sequence ID" value="NZ_JAMQOL010000035.1"/>
</dbReference>
<gene>
    <name evidence="1" type="ORF">LXN57_25120</name>
</gene>
<dbReference type="InterPro" id="IPR019238">
    <property type="entry name" value="AbiEi_2"/>
</dbReference>
<sequence length="355" mass="39274">MEEPNGDEVLDNVTRHFLDSARDRLREFGIALEVEPQVPDVGIDAIVTLSRGGQRQLYGAMVKEPMTFSSLAHGARGPVLVTPHEPLILGHRISRRSADAFRDAGIQFVDSLGNAFVTFGNIFVEVQGRAETTLRPINDAHTVRRHQPANIFSSRRSQVIMALLTWPKLSTAKVREIATAAGVSTGQAHDALTQLQDARFLVAESKRLVQIDKLLDLWAAAYPAGLGQTLEIASYHGDPSRPINGLLPGQKFYLSSESAQGSGIVRPMTLTVYLDHMEPKFPVRNRWNADPGRPANIFVRRKFWTSPYADGEAASADGHNAPWPLVYADLIATRDARLNEVAKDWRARFARPDKV</sequence>
<protein>
    <submittedName>
        <fullName evidence="1">Type IV toxin-antitoxin system AbiEi family antitoxin</fullName>
    </submittedName>
</protein>
<name>A0ABT0Y4B5_9ACTN</name>
<evidence type="ECO:0000313" key="2">
    <source>
        <dbReference type="Proteomes" id="UP001523216"/>
    </source>
</evidence>
<dbReference type="EMBL" id="JAMQOL010000035">
    <property type="protein sequence ID" value="MCM4080861.1"/>
    <property type="molecule type" value="Genomic_DNA"/>
</dbReference>
<comment type="caution">
    <text evidence="1">The sequence shown here is derived from an EMBL/GenBank/DDBJ whole genome shotgun (WGS) entry which is preliminary data.</text>
</comment>
<evidence type="ECO:0000313" key="1">
    <source>
        <dbReference type="EMBL" id="MCM4080861.1"/>
    </source>
</evidence>
<organism evidence="1 2">
    <name type="scientific">Paractinoplanes hotanensis</name>
    <dbReference type="NCBI Taxonomy" id="2906497"/>
    <lineage>
        <taxon>Bacteria</taxon>
        <taxon>Bacillati</taxon>
        <taxon>Actinomycetota</taxon>
        <taxon>Actinomycetes</taxon>
        <taxon>Micromonosporales</taxon>
        <taxon>Micromonosporaceae</taxon>
        <taxon>Paractinoplanes</taxon>
    </lineage>
</organism>
<accession>A0ABT0Y4B5</accession>